<dbReference type="InterPro" id="IPR036397">
    <property type="entry name" value="RNaseH_sf"/>
</dbReference>
<keyword evidence="2" id="KW-1185">Reference proteome</keyword>
<gene>
    <name evidence="1" type="ORF">WH47_11188</name>
</gene>
<dbReference type="Gene3D" id="3.30.420.10">
    <property type="entry name" value="Ribonuclease H-like superfamily/Ribonuclease H"/>
    <property type="match status" value="1"/>
</dbReference>
<evidence type="ECO:0000313" key="1">
    <source>
        <dbReference type="EMBL" id="KOC67787.1"/>
    </source>
</evidence>
<sequence>NHLAETHFNRVDDIRKSIDDCIASKPQSFHHNGIHMLLERWIKVMESNGEYFSP</sequence>
<dbReference type="GO" id="GO:0003676">
    <property type="term" value="F:nucleic acid binding"/>
    <property type="evidence" value="ECO:0007669"/>
    <property type="project" value="InterPro"/>
</dbReference>
<dbReference type="AlphaFoldDB" id="A0A0L7RA76"/>
<evidence type="ECO:0000313" key="2">
    <source>
        <dbReference type="Proteomes" id="UP000053825"/>
    </source>
</evidence>
<organism evidence="1 2">
    <name type="scientific">Habropoda laboriosa</name>
    <dbReference type="NCBI Taxonomy" id="597456"/>
    <lineage>
        <taxon>Eukaryota</taxon>
        <taxon>Metazoa</taxon>
        <taxon>Ecdysozoa</taxon>
        <taxon>Arthropoda</taxon>
        <taxon>Hexapoda</taxon>
        <taxon>Insecta</taxon>
        <taxon>Pterygota</taxon>
        <taxon>Neoptera</taxon>
        <taxon>Endopterygota</taxon>
        <taxon>Hymenoptera</taxon>
        <taxon>Apocrita</taxon>
        <taxon>Aculeata</taxon>
        <taxon>Apoidea</taxon>
        <taxon>Anthophila</taxon>
        <taxon>Apidae</taxon>
        <taxon>Habropoda</taxon>
    </lineage>
</organism>
<reference evidence="1 2" key="1">
    <citation type="submission" date="2015-07" db="EMBL/GenBank/DDBJ databases">
        <title>The genome of Habropoda laboriosa.</title>
        <authorList>
            <person name="Pan H."/>
            <person name="Kapheim K."/>
        </authorList>
    </citation>
    <scope>NUCLEOTIDE SEQUENCE [LARGE SCALE GENOMIC DNA]</scope>
    <source>
        <strain evidence="1">0110345459</strain>
    </source>
</reference>
<dbReference type="Proteomes" id="UP000053825">
    <property type="component" value="Unassembled WGS sequence"/>
</dbReference>
<accession>A0A0L7RA76</accession>
<dbReference type="EMBL" id="KQ414619">
    <property type="protein sequence ID" value="KOC67787.1"/>
    <property type="molecule type" value="Genomic_DNA"/>
</dbReference>
<proteinExistence type="predicted"/>
<protein>
    <recommendedName>
        <fullName evidence="3">Histone-lysine N-methyltransferase SETMAR</fullName>
    </recommendedName>
</protein>
<evidence type="ECO:0008006" key="3">
    <source>
        <dbReference type="Google" id="ProtNLM"/>
    </source>
</evidence>
<name>A0A0L7RA76_9HYME</name>
<feature type="non-terminal residue" evidence="1">
    <location>
        <position position="1"/>
    </location>
</feature>